<evidence type="ECO:0000256" key="4">
    <source>
        <dbReference type="ARBA" id="ARBA00022691"/>
    </source>
</evidence>
<dbReference type="PANTHER" id="PTHR45875:SF1">
    <property type="entry name" value="METHYLTRANSFERASE N6AMT1"/>
    <property type="match status" value="1"/>
</dbReference>
<dbReference type="GO" id="GO:0032259">
    <property type="term" value="P:methylation"/>
    <property type="evidence" value="ECO:0007669"/>
    <property type="project" value="UniProtKB-KW"/>
</dbReference>
<evidence type="ECO:0000313" key="6">
    <source>
        <dbReference type="EMBL" id="ADN50212.1"/>
    </source>
</evidence>
<proteinExistence type="inferred from homology"/>
<dbReference type="InterPro" id="IPR029063">
    <property type="entry name" value="SAM-dependent_MTases_sf"/>
</dbReference>
<evidence type="ECO:0000256" key="1">
    <source>
        <dbReference type="ARBA" id="ARBA00006149"/>
    </source>
</evidence>
<dbReference type="Pfam" id="PF05175">
    <property type="entry name" value="MTS"/>
    <property type="match status" value="1"/>
</dbReference>
<dbReference type="GO" id="GO:0003676">
    <property type="term" value="F:nucleic acid binding"/>
    <property type="evidence" value="ECO:0007669"/>
    <property type="project" value="InterPro"/>
</dbReference>
<dbReference type="STRING" id="572478.Vdis_0820"/>
<accession>E1QP41</accession>
<evidence type="ECO:0000256" key="3">
    <source>
        <dbReference type="ARBA" id="ARBA00022679"/>
    </source>
</evidence>
<organism evidence="6 7">
    <name type="scientific">Vulcanisaeta distributa (strain DSM 14429 / JCM 11212 / NBRC 100878 / IC-017)</name>
    <dbReference type="NCBI Taxonomy" id="572478"/>
    <lineage>
        <taxon>Archaea</taxon>
        <taxon>Thermoproteota</taxon>
        <taxon>Thermoprotei</taxon>
        <taxon>Thermoproteales</taxon>
        <taxon>Thermoproteaceae</taxon>
        <taxon>Vulcanisaeta</taxon>
    </lineage>
</organism>
<feature type="domain" description="Methyltransferase small" evidence="5">
    <location>
        <begin position="34"/>
        <end position="120"/>
    </location>
</feature>
<reference evidence="6 7" key="1">
    <citation type="journal article" date="2010" name="Stand. Genomic Sci.">
        <title>Complete genome sequence of Vulcanisaeta distributa type strain (IC-017).</title>
        <authorList>
            <person name="Mavromatis K."/>
            <person name="Sikorski J."/>
            <person name="Pabst E."/>
            <person name="Teshima H."/>
            <person name="Lapidus A."/>
            <person name="Lucas S."/>
            <person name="Nolan M."/>
            <person name="Glavina Del Rio T."/>
            <person name="Cheng J.F."/>
            <person name="Bruce D."/>
            <person name="Goodwin L."/>
            <person name="Pitluck S."/>
            <person name="Liolios K."/>
            <person name="Ivanova N."/>
            <person name="Mikhailova N."/>
            <person name="Pati A."/>
            <person name="Chen A."/>
            <person name="Palaniappan K."/>
            <person name="Land M."/>
            <person name="Hauser L."/>
            <person name="Chang Y.J."/>
            <person name="Jeffries C.D."/>
            <person name="Rohde M."/>
            <person name="Spring S."/>
            <person name="Goker M."/>
            <person name="Wirth R."/>
            <person name="Woyke T."/>
            <person name="Bristow J."/>
            <person name="Eisen J.A."/>
            <person name="Markowitz V."/>
            <person name="Hugenholtz P."/>
            <person name="Klenk H.P."/>
            <person name="Kyrpides N.C."/>
        </authorList>
    </citation>
    <scope>NUCLEOTIDE SEQUENCE [LARGE SCALE GENOMIC DNA]</scope>
    <source>
        <strain evidence="7">DSM 14429 / JCM 11212 / NBRC 100878 / IC-017</strain>
    </source>
</reference>
<comment type="similarity">
    <text evidence="1">Belongs to the eukaryotic/archaeal PrmC-related family.</text>
</comment>
<protein>
    <submittedName>
        <fullName evidence="6">Methyltransferase small</fullName>
    </submittedName>
</protein>
<dbReference type="eggNOG" id="arCOG00109">
    <property type="taxonomic scope" value="Archaea"/>
</dbReference>
<keyword evidence="4" id="KW-0949">S-adenosyl-L-methionine</keyword>
<dbReference type="EMBL" id="CP002100">
    <property type="protein sequence ID" value="ADN50212.1"/>
    <property type="molecule type" value="Genomic_DNA"/>
</dbReference>
<dbReference type="OrthoDB" id="27149at2157"/>
<name>E1QP41_VULDI</name>
<keyword evidence="3 6" id="KW-0808">Transferase</keyword>
<keyword evidence="2 6" id="KW-0489">Methyltransferase</keyword>
<dbReference type="InterPro" id="IPR052190">
    <property type="entry name" value="Euk-Arch_PrmC-MTase"/>
</dbReference>
<sequence length="199" mass="22331">MRIKVLSNIYPPAEDSWQTAELLRWVVSNYIGNKALRIIDVGSGTGILTLAALEEVVSRGGTAWVLSIDHDINASVSTRMNLVDNGLYQYADVVTANLLDPVKAEFHVDIIVSNPPYLPGNWHEDWRIFGGPHGIEITVQIIHWVCRDGASIVILTQSSLSNWDEVVHYMGMCGFKLTIIKATHYFFEDIITMVFERTV</sequence>
<dbReference type="InterPro" id="IPR007848">
    <property type="entry name" value="Small_mtfrase_dom"/>
</dbReference>
<dbReference type="GO" id="GO:0008276">
    <property type="term" value="F:protein methyltransferase activity"/>
    <property type="evidence" value="ECO:0007669"/>
    <property type="project" value="TreeGrafter"/>
</dbReference>
<dbReference type="AlphaFoldDB" id="E1QP41"/>
<dbReference type="CDD" id="cd02440">
    <property type="entry name" value="AdoMet_MTases"/>
    <property type="match status" value="1"/>
</dbReference>
<dbReference type="SUPFAM" id="SSF53335">
    <property type="entry name" value="S-adenosyl-L-methionine-dependent methyltransferases"/>
    <property type="match status" value="1"/>
</dbReference>
<evidence type="ECO:0000259" key="5">
    <source>
        <dbReference type="Pfam" id="PF05175"/>
    </source>
</evidence>
<keyword evidence="7" id="KW-1185">Reference proteome</keyword>
<dbReference type="GO" id="GO:0035657">
    <property type="term" value="C:eRF1 methyltransferase complex"/>
    <property type="evidence" value="ECO:0007669"/>
    <property type="project" value="TreeGrafter"/>
</dbReference>
<dbReference type="GO" id="GO:0008757">
    <property type="term" value="F:S-adenosylmethionine-dependent methyltransferase activity"/>
    <property type="evidence" value="ECO:0007669"/>
    <property type="project" value="TreeGrafter"/>
</dbReference>
<gene>
    <name evidence="6" type="ordered locus">Vdis_0820</name>
</gene>
<evidence type="ECO:0000313" key="7">
    <source>
        <dbReference type="Proteomes" id="UP000006681"/>
    </source>
</evidence>
<dbReference type="KEGG" id="vdi:Vdis_0820"/>
<dbReference type="PANTHER" id="PTHR45875">
    <property type="entry name" value="METHYLTRANSFERASE N6AMT1"/>
    <property type="match status" value="1"/>
</dbReference>
<dbReference type="InterPro" id="IPR002052">
    <property type="entry name" value="DNA_methylase_N6_adenine_CS"/>
</dbReference>
<dbReference type="RefSeq" id="WP_013335937.1">
    <property type="nucleotide sequence ID" value="NC_014537.1"/>
</dbReference>
<dbReference type="Gene3D" id="3.40.50.150">
    <property type="entry name" value="Vaccinia Virus protein VP39"/>
    <property type="match status" value="1"/>
</dbReference>
<evidence type="ECO:0000256" key="2">
    <source>
        <dbReference type="ARBA" id="ARBA00022603"/>
    </source>
</evidence>
<dbReference type="HOGENOM" id="CLU_018398_6_2_2"/>
<dbReference type="GeneID" id="9751749"/>
<dbReference type="PROSITE" id="PS00092">
    <property type="entry name" value="N6_MTASE"/>
    <property type="match status" value="1"/>
</dbReference>
<reference evidence="7" key="2">
    <citation type="journal article" date="2010" name="Stand. Genomic Sci.">
        <title>Complete genome sequence of Vulcanisaeta distributa type strain (IC-017T).</title>
        <authorList>
            <person name="Mavromatis K."/>
            <person name="Sikorski J."/>
            <person name="Pabst E."/>
            <person name="Teshima H."/>
            <person name="Lapidus A."/>
            <person name="Lucas S."/>
            <person name="Nolan M."/>
            <person name="Glavina Del Rio T."/>
            <person name="Cheng J."/>
            <person name="Bruce D."/>
            <person name="Goodwin L."/>
            <person name="Pitluck S."/>
            <person name="Liolios K."/>
            <person name="Ivanova N."/>
            <person name="Mikhailova N."/>
            <person name="Pati A."/>
            <person name="Chen A."/>
            <person name="Palaniappan K."/>
            <person name="Land M."/>
            <person name="Hauser L."/>
            <person name="Chang Y."/>
            <person name="Jeffries C."/>
            <person name="Rohde M."/>
            <person name="Spring S."/>
            <person name="Goker M."/>
            <person name="Wirth R."/>
            <person name="Woyke T."/>
            <person name="Bristow J."/>
            <person name="Eisen J."/>
            <person name="Markowitz V."/>
            <person name="Hugenholtz P."/>
            <person name="Klenk H."/>
            <person name="Kyrpides N."/>
        </authorList>
    </citation>
    <scope>NUCLEOTIDE SEQUENCE [LARGE SCALE GENOMIC DNA]</scope>
    <source>
        <strain evidence="7">DSM 14429 / JCM 11212 / NBRC 100878 / IC-017</strain>
    </source>
</reference>
<dbReference type="Proteomes" id="UP000006681">
    <property type="component" value="Chromosome"/>
</dbReference>